<dbReference type="GO" id="GO:0051539">
    <property type="term" value="F:4 iron, 4 sulfur cluster binding"/>
    <property type="evidence" value="ECO:0007669"/>
    <property type="project" value="UniProtKB-KW"/>
</dbReference>
<keyword evidence="4 8" id="KW-0408">Iron</keyword>
<keyword evidence="7 8" id="KW-0100">Branched-chain amino acid biosynthesis</keyword>
<dbReference type="InterPro" id="IPR015931">
    <property type="entry name" value="Acnase/IPM_dHydase_lsu_aba_1/3"/>
</dbReference>
<gene>
    <name evidence="8" type="primary">leuC</name>
    <name evidence="10" type="ordered locus">Sthe_0011</name>
</gene>
<keyword evidence="6 8" id="KW-0456">Lyase</keyword>
<comment type="cofactor">
    <cofactor evidence="8">
        <name>[4Fe-4S] cluster</name>
        <dbReference type="ChEBI" id="CHEBI:49883"/>
    </cofactor>
    <text evidence="8">Binds 1 [4Fe-4S] cluster per subunit.</text>
</comment>
<dbReference type="EC" id="4.2.1.33" evidence="8"/>
<feature type="domain" description="Aconitase/3-isopropylmalate dehydratase large subunit alpha/beta/alpha" evidence="9">
    <location>
        <begin position="7"/>
        <end position="410"/>
    </location>
</feature>
<evidence type="ECO:0000256" key="2">
    <source>
        <dbReference type="ARBA" id="ARBA00022485"/>
    </source>
</evidence>
<dbReference type="NCBIfam" id="TIGR01343">
    <property type="entry name" value="hacA_fam"/>
    <property type="match status" value="1"/>
</dbReference>
<dbReference type="GO" id="GO:0009098">
    <property type="term" value="P:L-leucine biosynthetic process"/>
    <property type="evidence" value="ECO:0007669"/>
    <property type="project" value="UniProtKB-UniRule"/>
</dbReference>
<evidence type="ECO:0000256" key="4">
    <source>
        <dbReference type="ARBA" id="ARBA00023004"/>
    </source>
</evidence>
<dbReference type="SUPFAM" id="SSF53732">
    <property type="entry name" value="Aconitase iron-sulfur domain"/>
    <property type="match status" value="1"/>
</dbReference>
<keyword evidence="2 8" id="KW-0004">4Fe-4S</keyword>
<dbReference type="HAMAP" id="MF_01027">
    <property type="entry name" value="LeuC_type2"/>
    <property type="match status" value="1"/>
</dbReference>
<dbReference type="AlphaFoldDB" id="D1C5D4"/>
<dbReference type="GO" id="GO:0046872">
    <property type="term" value="F:metal ion binding"/>
    <property type="evidence" value="ECO:0007669"/>
    <property type="project" value="UniProtKB-KW"/>
</dbReference>
<comment type="pathway">
    <text evidence="8">Amino-acid biosynthesis; L-leucine biosynthesis; L-leucine from 3-methyl-2-oxobutanoate: step 2/4.</text>
</comment>
<dbReference type="InParanoid" id="D1C5D4"/>
<evidence type="ECO:0000256" key="5">
    <source>
        <dbReference type="ARBA" id="ARBA00023014"/>
    </source>
</evidence>
<accession>D1C5D4</accession>
<keyword evidence="1 8" id="KW-0432">Leucine biosynthesis</keyword>
<dbReference type="FunCoup" id="D1C5D4">
    <property type="interactions" value="438"/>
</dbReference>
<dbReference type="GO" id="GO:0003861">
    <property type="term" value="F:3-isopropylmalate dehydratase activity"/>
    <property type="evidence" value="ECO:0007669"/>
    <property type="project" value="UniProtKB-UniRule"/>
</dbReference>
<evidence type="ECO:0000313" key="10">
    <source>
        <dbReference type="EMBL" id="ACZ37450.1"/>
    </source>
</evidence>
<comment type="function">
    <text evidence="8">Catalyzes the isomerization between 2-isopropylmalate and 3-isopropylmalate, via the formation of 2-isopropylmaleate.</text>
</comment>
<dbReference type="InterPro" id="IPR050067">
    <property type="entry name" value="IPM_dehydratase_rel_enz"/>
</dbReference>
<keyword evidence="5 8" id="KW-0411">Iron-sulfur</keyword>
<dbReference type="Pfam" id="PF00330">
    <property type="entry name" value="Aconitase"/>
    <property type="match status" value="1"/>
</dbReference>
<feature type="binding site" evidence="8">
    <location>
        <position position="362"/>
    </location>
    <ligand>
        <name>[4Fe-4S] cluster</name>
        <dbReference type="ChEBI" id="CHEBI:49883"/>
    </ligand>
</feature>
<dbReference type="RefSeq" id="WP_012870499.1">
    <property type="nucleotide sequence ID" value="NC_013523.1"/>
</dbReference>
<reference evidence="11" key="1">
    <citation type="submission" date="2009-11" db="EMBL/GenBank/DDBJ databases">
        <title>The complete chromosome 1 of Sphaerobacter thermophilus DSM 20745.</title>
        <authorList>
            <person name="Lucas S."/>
            <person name="Copeland A."/>
            <person name="Lapidus A."/>
            <person name="Glavina del Rio T."/>
            <person name="Dalin E."/>
            <person name="Tice H."/>
            <person name="Bruce D."/>
            <person name="Goodwin L."/>
            <person name="Pitluck S."/>
            <person name="Kyrpides N."/>
            <person name="Mavromatis K."/>
            <person name="Ivanova N."/>
            <person name="Mikhailova N."/>
            <person name="LaButti K.M."/>
            <person name="Clum A."/>
            <person name="Sun H.I."/>
            <person name="Brettin T."/>
            <person name="Detter J.C."/>
            <person name="Han C."/>
            <person name="Larimer F."/>
            <person name="Land M."/>
            <person name="Hauser L."/>
            <person name="Markowitz V."/>
            <person name="Cheng J.F."/>
            <person name="Hugenholtz P."/>
            <person name="Woyke T."/>
            <person name="Wu D."/>
            <person name="Steenblock K."/>
            <person name="Schneider S."/>
            <person name="Pukall R."/>
            <person name="Goeker M."/>
            <person name="Klenk H.P."/>
            <person name="Eisen J.A."/>
        </authorList>
    </citation>
    <scope>NUCLEOTIDE SEQUENCE [LARGE SCALE GENOMIC DNA]</scope>
    <source>
        <strain evidence="11">ATCC 49802 / DSM 20745 / S 6022</strain>
    </source>
</reference>
<evidence type="ECO:0000256" key="6">
    <source>
        <dbReference type="ARBA" id="ARBA00023239"/>
    </source>
</evidence>
<dbReference type="InterPro" id="IPR006251">
    <property type="entry name" value="Homoacnase/IPMdehydase_lsu"/>
</dbReference>
<comment type="subunit">
    <text evidence="8">Heterodimer of LeuC and LeuD.</text>
</comment>
<dbReference type="PANTHER" id="PTHR43822:SF2">
    <property type="entry name" value="HOMOACONITASE, MITOCHONDRIAL"/>
    <property type="match status" value="1"/>
</dbReference>
<evidence type="ECO:0000256" key="1">
    <source>
        <dbReference type="ARBA" id="ARBA00022430"/>
    </source>
</evidence>
<sequence length="424" mass="43905">MPHTLAEKILLAHSDVADLAPGDIVMVRCDLVMANDVSGPVAFRMMEKMGASTVFDPTKIVMAADHFAPAKDARSADLQRQLKEWSDRHGVTYYGQGRGGIEHTVLVEDGWIVPGTVIAGGDSHTCTYGALGAFGSGLGSTDIAACLVFGSFWQTVPATIEVTFTGAKRPFVTGKDLILAVIDAIGVGGGTNTVLEFVGPGAAALTIDERLAVANMAVEAGAETGLFPADEVTAAYLAGRTDRPWQPERSDPDASFARRVRIDLDGVPPLIALPHSPGNVVPVAEAAGRKIDQVYIGNCANGTMTDLRQAASILAGNRVHPDVRAIIVPASQKVYREALAEGLIDQFVAAGAIVSTPTCGACFGGHMGVLAAGERAVATTNRNFKGRMGSADAEVYLANAYVAAAAAVAGEIIDPSAVAEGVPA</sequence>
<evidence type="ECO:0000256" key="7">
    <source>
        <dbReference type="ARBA" id="ARBA00023304"/>
    </source>
</evidence>
<evidence type="ECO:0000256" key="3">
    <source>
        <dbReference type="ARBA" id="ARBA00022723"/>
    </source>
</evidence>
<protein>
    <recommendedName>
        <fullName evidence="8">3-isopropylmalate dehydratase large subunit</fullName>
        <ecNumber evidence="8">4.2.1.33</ecNumber>
    </recommendedName>
    <alternativeName>
        <fullName evidence="8">Alpha-IPM isomerase</fullName>
        <shortName evidence="8">IPMI</shortName>
    </alternativeName>
    <alternativeName>
        <fullName evidence="8">Isopropylmalate isomerase</fullName>
    </alternativeName>
</protein>
<dbReference type="EMBL" id="CP001823">
    <property type="protein sequence ID" value="ACZ37450.1"/>
    <property type="molecule type" value="Genomic_DNA"/>
</dbReference>
<proteinExistence type="inferred from homology"/>
<dbReference type="InterPro" id="IPR033941">
    <property type="entry name" value="IPMI_cat"/>
</dbReference>
<dbReference type="Gene3D" id="3.30.499.10">
    <property type="entry name" value="Aconitase, domain 3"/>
    <property type="match status" value="2"/>
</dbReference>
<dbReference type="HOGENOM" id="CLU_006714_3_4_0"/>
<dbReference type="eggNOG" id="COG0065">
    <property type="taxonomic scope" value="Bacteria"/>
</dbReference>
<keyword evidence="3 8" id="KW-0479">Metal-binding</keyword>
<dbReference type="OrthoDB" id="9802769at2"/>
<evidence type="ECO:0000256" key="8">
    <source>
        <dbReference type="HAMAP-Rule" id="MF_01027"/>
    </source>
</evidence>
<dbReference type="UniPathway" id="UPA00048">
    <property type="reaction ID" value="UER00071"/>
</dbReference>
<dbReference type="Proteomes" id="UP000002027">
    <property type="component" value="Chromosome 1"/>
</dbReference>
<dbReference type="STRING" id="479434.Sthe_0011"/>
<dbReference type="NCBIfam" id="NF001614">
    <property type="entry name" value="PRK00402.1"/>
    <property type="match status" value="1"/>
</dbReference>
<evidence type="ECO:0000313" key="11">
    <source>
        <dbReference type="Proteomes" id="UP000002027"/>
    </source>
</evidence>
<dbReference type="PRINTS" id="PR00415">
    <property type="entry name" value="ACONITASE"/>
</dbReference>
<dbReference type="CDD" id="cd01583">
    <property type="entry name" value="IPMI"/>
    <property type="match status" value="1"/>
</dbReference>
<organism evidence="10 11">
    <name type="scientific">Sphaerobacter thermophilus (strain ATCC 49802 / DSM 20745 / KCCM 41009 / NCIMB 13125 / S 6022)</name>
    <dbReference type="NCBI Taxonomy" id="479434"/>
    <lineage>
        <taxon>Bacteria</taxon>
        <taxon>Pseudomonadati</taxon>
        <taxon>Thermomicrobiota</taxon>
        <taxon>Thermomicrobia</taxon>
        <taxon>Sphaerobacterales</taxon>
        <taxon>Sphaerobacterineae</taxon>
        <taxon>Sphaerobacteraceae</taxon>
        <taxon>Sphaerobacter</taxon>
    </lineage>
</organism>
<dbReference type="InterPro" id="IPR011826">
    <property type="entry name" value="HAcnase/IPMdehydase_lsu_prok"/>
</dbReference>
<evidence type="ECO:0000259" key="9">
    <source>
        <dbReference type="Pfam" id="PF00330"/>
    </source>
</evidence>
<name>D1C5D4_SPHTD</name>
<comment type="catalytic activity">
    <reaction evidence="8">
        <text>(2R,3S)-3-isopropylmalate = (2S)-2-isopropylmalate</text>
        <dbReference type="Rhea" id="RHEA:32287"/>
        <dbReference type="ChEBI" id="CHEBI:1178"/>
        <dbReference type="ChEBI" id="CHEBI:35121"/>
        <dbReference type="EC" id="4.2.1.33"/>
    </reaction>
</comment>
<comment type="similarity">
    <text evidence="8">Belongs to the aconitase/IPM isomerase family. LeuC type 2 subfamily.</text>
</comment>
<feature type="binding site" evidence="8">
    <location>
        <position position="299"/>
    </location>
    <ligand>
        <name>[4Fe-4S] cluster</name>
        <dbReference type="ChEBI" id="CHEBI:49883"/>
    </ligand>
</feature>
<dbReference type="PANTHER" id="PTHR43822">
    <property type="entry name" value="HOMOACONITASE, MITOCHONDRIAL-RELATED"/>
    <property type="match status" value="1"/>
</dbReference>
<dbReference type="NCBIfam" id="TIGR02086">
    <property type="entry name" value="IPMI_arch"/>
    <property type="match status" value="1"/>
</dbReference>
<keyword evidence="11" id="KW-1185">Reference proteome</keyword>
<feature type="binding site" evidence="8">
    <location>
        <position position="359"/>
    </location>
    <ligand>
        <name>[4Fe-4S] cluster</name>
        <dbReference type="ChEBI" id="CHEBI:49883"/>
    </ligand>
</feature>
<dbReference type="KEGG" id="sti:Sthe_0011"/>
<keyword evidence="8" id="KW-0028">Amino-acid biosynthesis</keyword>
<dbReference type="InterPro" id="IPR036008">
    <property type="entry name" value="Aconitase_4Fe-4S_dom"/>
</dbReference>
<dbReference type="InterPro" id="IPR001030">
    <property type="entry name" value="Acoase/IPM_deHydtase_lsu_aba"/>
</dbReference>
<reference evidence="10 11" key="2">
    <citation type="journal article" date="2010" name="Stand. Genomic Sci.">
        <title>Complete genome sequence of Desulfohalobium retbaense type strain (HR(100)).</title>
        <authorList>
            <person name="Spring S."/>
            <person name="Nolan M."/>
            <person name="Lapidus A."/>
            <person name="Glavina Del Rio T."/>
            <person name="Copeland A."/>
            <person name="Tice H."/>
            <person name="Cheng J.F."/>
            <person name="Lucas S."/>
            <person name="Land M."/>
            <person name="Chen F."/>
            <person name="Bruce D."/>
            <person name="Goodwin L."/>
            <person name="Pitluck S."/>
            <person name="Ivanova N."/>
            <person name="Mavromatis K."/>
            <person name="Mikhailova N."/>
            <person name="Pati A."/>
            <person name="Chen A."/>
            <person name="Palaniappan K."/>
            <person name="Hauser L."/>
            <person name="Chang Y.J."/>
            <person name="Jeffries C.D."/>
            <person name="Munk C."/>
            <person name="Kiss H."/>
            <person name="Chain P."/>
            <person name="Han C."/>
            <person name="Brettin T."/>
            <person name="Detter J.C."/>
            <person name="Schuler E."/>
            <person name="Goker M."/>
            <person name="Rohde M."/>
            <person name="Bristow J."/>
            <person name="Eisen J.A."/>
            <person name="Markowitz V."/>
            <person name="Hugenholtz P."/>
            <person name="Kyrpides N.C."/>
            <person name="Klenk H.P."/>
        </authorList>
    </citation>
    <scope>NUCLEOTIDE SEQUENCE [LARGE SCALE GENOMIC DNA]</scope>
    <source>
        <strain evidence="11">ATCC 49802 / DSM 20745 / S 6022</strain>
    </source>
</reference>